<dbReference type="AlphaFoldDB" id="A0A3N4Q7C9"/>
<keyword evidence="3" id="KW-0408">Iron</keyword>
<comment type="cofactor">
    <cofactor evidence="5">
        <name>[2Fe-2S] cluster</name>
        <dbReference type="ChEBI" id="CHEBI:190135"/>
    </cofactor>
</comment>
<dbReference type="Gene3D" id="2.102.10.10">
    <property type="entry name" value="Rieske [2Fe-2S] iron-sulphur domain"/>
    <property type="match status" value="1"/>
</dbReference>
<dbReference type="EMBL" id="RPDH01000001">
    <property type="protein sequence ID" value="RPE13461.1"/>
    <property type="molecule type" value="Genomic_DNA"/>
</dbReference>
<evidence type="ECO:0000256" key="4">
    <source>
        <dbReference type="ARBA" id="ARBA00023014"/>
    </source>
</evidence>
<dbReference type="OrthoDB" id="593800at2"/>
<dbReference type="Pfam" id="PF00355">
    <property type="entry name" value="Rieske"/>
    <property type="match status" value="1"/>
</dbReference>
<dbReference type="Proteomes" id="UP000278351">
    <property type="component" value="Unassembled WGS sequence"/>
</dbReference>
<evidence type="ECO:0000313" key="9">
    <source>
        <dbReference type="Proteomes" id="UP000278351"/>
    </source>
</evidence>
<protein>
    <submittedName>
        <fullName evidence="8">(2Fe-2S)-binding protein</fullName>
    </submittedName>
</protein>
<dbReference type="RefSeq" id="WP_123845975.1">
    <property type="nucleotide sequence ID" value="NZ_RPDH01000001.1"/>
</dbReference>
<dbReference type="InterPro" id="IPR017941">
    <property type="entry name" value="Rieske_2Fe-2S"/>
</dbReference>
<dbReference type="PROSITE" id="PS51296">
    <property type="entry name" value="RIESKE"/>
    <property type="match status" value="1"/>
</dbReference>
<evidence type="ECO:0000256" key="1">
    <source>
        <dbReference type="ARBA" id="ARBA00022714"/>
    </source>
</evidence>
<accession>A0A3N4Q7C9</accession>
<comment type="similarity">
    <text evidence="6">Belongs to the bacterial ring-hydroxylating dioxygenase ferredoxin component family.</text>
</comment>
<sequence>MAKEYNWYRITDEPVAHEKTITVHEVNGKKICFTRHEGQLYAFAYKCPHAGGIMADGHMDDKGNVTCPLHRYRFNVKNGYNSSGEGFYLKTYPVELREEGVFVGLEKSWLGW</sequence>
<keyword evidence="1" id="KW-0001">2Fe-2S</keyword>
<organism evidence="8 9">
    <name type="scientific">Chitinophaga lutea</name>
    <dbReference type="NCBI Taxonomy" id="2488634"/>
    <lineage>
        <taxon>Bacteria</taxon>
        <taxon>Pseudomonadati</taxon>
        <taxon>Bacteroidota</taxon>
        <taxon>Chitinophagia</taxon>
        <taxon>Chitinophagales</taxon>
        <taxon>Chitinophagaceae</taxon>
        <taxon>Chitinophaga</taxon>
    </lineage>
</organism>
<dbReference type="InterPro" id="IPR036922">
    <property type="entry name" value="Rieske_2Fe-2S_sf"/>
</dbReference>
<proteinExistence type="inferred from homology"/>
<keyword evidence="9" id="KW-1185">Reference proteome</keyword>
<keyword evidence="4" id="KW-0411">Iron-sulfur</keyword>
<reference evidence="8 9" key="1">
    <citation type="submission" date="2018-11" db="EMBL/GenBank/DDBJ databases">
        <title>Chitinophaga lutea sp.nov., isolate from arsenic contaminated soil.</title>
        <authorList>
            <person name="Zong Y."/>
        </authorList>
    </citation>
    <scope>NUCLEOTIDE SEQUENCE [LARGE SCALE GENOMIC DNA]</scope>
    <source>
        <strain evidence="8 9">ZY74</strain>
    </source>
</reference>
<gene>
    <name evidence="8" type="ORF">EGT74_08060</name>
</gene>
<evidence type="ECO:0000313" key="8">
    <source>
        <dbReference type="EMBL" id="RPE13461.1"/>
    </source>
</evidence>
<comment type="caution">
    <text evidence="8">The sequence shown here is derived from an EMBL/GenBank/DDBJ whole genome shotgun (WGS) entry which is preliminary data.</text>
</comment>
<evidence type="ECO:0000256" key="2">
    <source>
        <dbReference type="ARBA" id="ARBA00022723"/>
    </source>
</evidence>
<evidence type="ECO:0000259" key="7">
    <source>
        <dbReference type="PROSITE" id="PS51296"/>
    </source>
</evidence>
<evidence type="ECO:0000256" key="5">
    <source>
        <dbReference type="ARBA" id="ARBA00034078"/>
    </source>
</evidence>
<evidence type="ECO:0000256" key="6">
    <source>
        <dbReference type="ARBA" id="ARBA00038001"/>
    </source>
</evidence>
<dbReference type="SUPFAM" id="SSF50022">
    <property type="entry name" value="ISP domain"/>
    <property type="match status" value="1"/>
</dbReference>
<dbReference type="GO" id="GO:0051537">
    <property type="term" value="F:2 iron, 2 sulfur cluster binding"/>
    <property type="evidence" value="ECO:0007669"/>
    <property type="project" value="UniProtKB-KW"/>
</dbReference>
<name>A0A3N4Q7C9_9BACT</name>
<dbReference type="PANTHER" id="PTHR21496:SF0">
    <property type="entry name" value="RIESKE DOMAIN-CONTAINING PROTEIN"/>
    <property type="match status" value="1"/>
</dbReference>
<dbReference type="PANTHER" id="PTHR21496">
    <property type="entry name" value="FERREDOXIN-RELATED"/>
    <property type="match status" value="1"/>
</dbReference>
<keyword evidence="2" id="KW-0479">Metal-binding</keyword>
<dbReference type="GO" id="GO:0046872">
    <property type="term" value="F:metal ion binding"/>
    <property type="evidence" value="ECO:0007669"/>
    <property type="project" value="UniProtKB-KW"/>
</dbReference>
<dbReference type="CDD" id="cd03467">
    <property type="entry name" value="Rieske"/>
    <property type="match status" value="1"/>
</dbReference>
<evidence type="ECO:0000256" key="3">
    <source>
        <dbReference type="ARBA" id="ARBA00023004"/>
    </source>
</evidence>
<feature type="domain" description="Rieske" evidence="7">
    <location>
        <begin position="7"/>
        <end position="103"/>
    </location>
</feature>